<accession>A0A9D2L023</accession>
<sequence length="306" mass="34044">MKRIPLGKSGILVPSVAVGCRRICDVEEKQAEALLDTALELGCNFFDHADIYGQGACESRFAQAIHMSPSVREKIILQSKCGIGPGRMYDSSKEHILSSVDGILGRLQTEYLDVLLLHRPDALVEPEEVAEAFDILYRSGKVRFFGVSNHRSSQIRLLQKYVKQPLVADQLQFSIVNSSMVQIGMEANMGTDGAVDRDGGVLDFCRENEITIQTWSPFQYGYRSGVFLGNPKFRELDDAIGELAQKYGTTDTAVAAAWILRHPAKMQLVAGTTKPSRLKEICQAADLMLTREEWYRLYLAAGHMLP</sequence>
<reference evidence="2" key="1">
    <citation type="journal article" date="2021" name="PeerJ">
        <title>Extensive microbial diversity within the chicken gut microbiome revealed by metagenomics and culture.</title>
        <authorList>
            <person name="Gilroy R."/>
            <person name="Ravi A."/>
            <person name="Getino M."/>
            <person name="Pursley I."/>
            <person name="Horton D.L."/>
            <person name="Alikhan N.F."/>
            <person name="Baker D."/>
            <person name="Gharbi K."/>
            <person name="Hall N."/>
            <person name="Watson M."/>
            <person name="Adriaenssens E.M."/>
            <person name="Foster-Nyarko E."/>
            <person name="Jarju S."/>
            <person name="Secka A."/>
            <person name="Antonio M."/>
            <person name="Oren A."/>
            <person name="Chaudhuri R.R."/>
            <person name="La Ragione R."/>
            <person name="Hildebrand F."/>
            <person name="Pallen M.J."/>
        </authorList>
    </citation>
    <scope>NUCLEOTIDE SEQUENCE</scope>
    <source>
        <strain evidence="2">CHK179-7159</strain>
    </source>
</reference>
<dbReference type="PRINTS" id="PR00069">
    <property type="entry name" value="ALDKETRDTASE"/>
</dbReference>
<dbReference type="InterPro" id="IPR023210">
    <property type="entry name" value="NADP_OxRdtase_dom"/>
</dbReference>
<dbReference type="Pfam" id="PF00248">
    <property type="entry name" value="Aldo_ket_red"/>
    <property type="match status" value="1"/>
</dbReference>
<dbReference type="Gene3D" id="3.20.20.100">
    <property type="entry name" value="NADP-dependent oxidoreductase domain"/>
    <property type="match status" value="1"/>
</dbReference>
<dbReference type="InterPro" id="IPR050523">
    <property type="entry name" value="AKR_Detox_Biosynth"/>
</dbReference>
<evidence type="ECO:0000259" key="1">
    <source>
        <dbReference type="Pfam" id="PF00248"/>
    </source>
</evidence>
<dbReference type="Proteomes" id="UP000886858">
    <property type="component" value="Unassembled WGS sequence"/>
</dbReference>
<protein>
    <submittedName>
        <fullName evidence="2">Aldo/keto reductase</fullName>
    </submittedName>
</protein>
<dbReference type="CDD" id="cd19092">
    <property type="entry name" value="AKR_BsYcsN_EcYdhF-like"/>
    <property type="match status" value="1"/>
</dbReference>
<dbReference type="AlphaFoldDB" id="A0A9D2L023"/>
<dbReference type="InterPro" id="IPR036812">
    <property type="entry name" value="NAD(P)_OxRdtase_dom_sf"/>
</dbReference>
<dbReference type="InterPro" id="IPR020471">
    <property type="entry name" value="AKR"/>
</dbReference>
<evidence type="ECO:0000313" key="2">
    <source>
        <dbReference type="EMBL" id="HJA91786.1"/>
    </source>
</evidence>
<dbReference type="EMBL" id="DWYY01000018">
    <property type="protein sequence ID" value="HJA91786.1"/>
    <property type="molecule type" value="Genomic_DNA"/>
</dbReference>
<dbReference type="GO" id="GO:0016491">
    <property type="term" value="F:oxidoreductase activity"/>
    <property type="evidence" value="ECO:0007669"/>
    <property type="project" value="InterPro"/>
</dbReference>
<dbReference type="PANTHER" id="PTHR43364:SF1">
    <property type="entry name" value="OXIDOREDUCTASE YDHF"/>
    <property type="match status" value="1"/>
</dbReference>
<feature type="domain" description="NADP-dependent oxidoreductase" evidence="1">
    <location>
        <begin position="26"/>
        <end position="296"/>
    </location>
</feature>
<organism evidence="2 3">
    <name type="scientific">Candidatus Eisenbergiella merdipullorum</name>
    <dbReference type="NCBI Taxonomy" id="2838553"/>
    <lineage>
        <taxon>Bacteria</taxon>
        <taxon>Bacillati</taxon>
        <taxon>Bacillota</taxon>
        <taxon>Clostridia</taxon>
        <taxon>Lachnospirales</taxon>
        <taxon>Lachnospiraceae</taxon>
        <taxon>Eisenbergiella</taxon>
    </lineage>
</organism>
<dbReference type="PROSITE" id="PS51257">
    <property type="entry name" value="PROKAR_LIPOPROTEIN"/>
    <property type="match status" value="1"/>
</dbReference>
<gene>
    <name evidence="2" type="ORF">H9717_01485</name>
</gene>
<evidence type="ECO:0000313" key="3">
    <source>
        <dbReference type="Proteomes" id="UP000886858"/>
    </source>
</evidence>
<dbReference type="GO" id="GO:0005829">
    <property type="term" value="C:cytosol"/>
    <property type="evidence" value="ECO:0007669"/>
    <property type="project" value="TreeGrafter"/>
</dbReference>
<dbReference type="SUPFAM" id="SSF51430">
    <property type="entry name" value="NAD(P)-linked oxidoreductase"/>
    <property type="match status" value="1"/>
</dbReference>
<comment type="caution">
    <text evidence="2">The sequence shown here is derived from an EMBL/GenBank/DDBJ whole genome shotgun (WGS) entry which is preliminary data.</text>
</comment>
<proteinExistence type="predicted"/>
<reference evidence="2" key="2">
    <citation type="submission" date="2021-04" db="EMBL/GenBank/DDBJ databases">
        <authorList>
            <person name="Gilroy R."/>
        </authorList>
    </citation>
    <scope>NUCLEOTIDE SEQUENCE</scope>
    <source>
        <strain evidence="2">CHK179-7159</strain>
    </source>
</reference>
<dbReference type="PANTHER" id="PTHR43364">
    <property type="entry name" value="NADH-SPECIFIC METHYLGLYOXAL REDUCTASE-RELATED"/>
    <property type="match status" value="1"/>
</dbReference>
<name>A0A9D2L023_9FIRM</name>